<comment type="caution">
    <text evidence="3">The sequence shown here is derived from an EMBL/GenBank/DDBJ whole genome shotgun (WGS) entry which is preliminary data.</text>
</comment>
<evidence type="ECO:0000313" key="4">
    <source>
        <dbReference type="Proteomes" id="UP001498476"/>
    </source>
</evidence>
<name>A0ABR1GSI0_9HYPO</name>
<dbReference type="InterPro" id="IPR021858">
    <property type="entry name" value="Fun_TF"/>
</dbReference>
<accession>A0ABR1GSI0</accession>
<organism evidence="3 4">
    <name type="scientific">Neonectria punicea</name>
    <dbReference type="NCBI Taxonomy" id="979145"/>
    <lineage>
        <taxon>Eukaryota</taxon>
        <taxon>Fungi</taxon>
        <taxon>Dikarya</taxon>
        <taxon>Ascomycota</taxon>
        <taxon>Pezizomycotina</taxon>
        <taxon>Sordariomycetes</taxon>
        <taxon>Hypocreomycetidae</taxon>
        <taxon>Hypocreales</taxon>
        <taxon>Nectriaceae</taxon>
        <taxon>Neonectria</taxon>
    </lineage>
</organism>
<proteinExistence type="predicted"/>
<dbReference type="Proteomes" id="UP001498476">
    <property type="component" value="Unassembled WGS sequence"/>
</dbReference>
<dbReference type="EMBL" id="JAZAVJ010000186">
    <property type="protein sequence ID" value="KAK7408457.1"/>
    <property type="molecule type" value="Genomic_DNA"/>
</dbReference>
<evidence type="ECO:0000256" key="2">
    <source>
        <dbReference type="ARBA" id="ARBA00023242"/>
    </source>
</evidence>
<evidence type="ECO:0008006" key="5">
    <source>
        <dbReference type="Google" id="ProtNLM"/>
    </source>
</evidence>
<evidence type="ECO:0000313" key="3">
    <source>
        <dbReference type="EMBL" id="KAK7408457.1"/>
    </source>
</evidence>
<evidence type="ECO:0000256" key="1">
    <source>
        <dbReference type="ARBA" id="ARBA00004123"/>
    </source>
</evidence>
<protein>
    <recommendedName>
        <fullName evidence="5">Zn(2)-C6 fungal-type domain-containing protein</fullName>
    </recommendedName>
</protein>
<gene>
    <name evidence="3" type="ORF">QQX98_009384</name>
</gene>
<dbReference type="Pfam" id="PF11951">
    <property type="entry name" value="Fungal_trans_2"/>
    <property type="match status" value="1"/>
</dbReference>
<dbReference type="PANTHER" id="PTHR37534">
    <property type="entry name" value="TRANSCRIPTIONAL ACTIVATOR PROTEIN UGA3"/>
    <property type="match status" value="1"/>
</dbReference>
<comment type="subcellular location">
    <subcellularLocation>
        <location evidence="1">Nucleus</location>
    </subcellularLocation>
</comment>
<keyword evidence="2" id="KW-0539">Nucleus</keyword>
<sequence length="595" mass="66660">MARRRDRTFTVREYRGSTRDRDVGWFLASKFHLDTKTLQGLNLANFQPGARAAGSCDEAKPECLACRRIGVSCTGYSVKFAWVEDDGQIVASQGRRVLPCESTWKGIEPLPSDVVDLLIAQCDESSGVTQPMPRPYSISSWKVVSYNPFLVFTGSRLKLPQPDQEQDVSSSALHSIPSTMTNFPDLTWDEVFLFHHYVTHVAIIMMPYEHPRNPWRSQYPATALQLVSSGQKSLYSAMLAHAAFNVAHLRGIDLEMLEIGSTHYGHAIQELLSTIAKKNVDFSGTMASMMTLMFAEEQLYSGPSGSWRHHFEGAWTWLKKHSDSEPWKSTDLVCISLQSLNIIKIIGDTSKVERAPRHREAPKAAELAVVTPLVSTSEFGFTIGAPRDILDCIARITEFRNKSDTERSEGEVDELLQVILARLNMHRGRHETQYTSDTQSFVGQSEDDSASLEILDRQQQPLGAPDQIGAFINAAYIYLYRSLLNVPPLTVRPYVNKTFSHVSAYFTISNGNFSIWPAFIAAVEAYSEEDLAAARVWLDGATSFGIGSRDSMKRVVEEVWKQREVKSRASGMELGLIAVDWRSVMQDLDCDLLLV</sequence>
<dbReference type="PANTHER" id="PTHR37534:SF46">
    <property type="entry name" value="ZN(II)2CYS6 TRANSCRIPTION FACTOR (EUROFUNG)"/>
    <property type="match status" value="1"/>
</dbReference>
<keyword evidence="4" id="KW-1185">Reference proteome</keyword>
<reference evidence="3 4" key="1">
    <citation type="journal article" date="2025" name="Microbiol. Resour. Announc.">
        <title>Draft genome sequences for Neonectria magnoliae and Neonectria punicea, canker pathogens of Liriodendron tulipifera and Acer saccharum in West Virginia.</title>
        <authorList>
            <person name="Petronek H.M."/>
            <person name="Kasson M.T."/>
            <person name="Metheny A.M."/>
            <person name="Stauder C.M."/>
            <person name="Lovett B."/>
            <person name="Lynch S.C."/>
            <person name="Garnas J.R."/>
            <person name="Kasson L.R."/>
            <person name="Stajich J.E."/>
        </authorList>
    </citation>
    <scope>NUCLEOTIDE SEQUENCE [LARGE SCALE GENOMIC DNA]</scope>
    <source>
        <strain evidence="3 4">NRRL 64653</strain>
    </source>
</reference>